<evidence type="ECO:0000256" key="2">
    <source>
        <dbReference type="ARBA" id="ARBA00022448"/>
    </source>
</evidence>
<dbReference type="EMBL" id="AOLN01000010">
    <property type="protein sequence ID" value="ELZ95909.1"/>
    <property type="molecule type" value="Genomic_DNA"/>
</dbReference>
<dbReference type="GO" id="GO:0016887">
    <property type="term" value="F:ATP hydrolysis activity"/>
    <property type="evidence" value="ECO:0007669"/>
    <property type="project" value="InterPro"/>
</dbReference>
<dbReference type="RefSeq" id="WP_008319408.1">
    <property type="nucleotide sequence ID" value="NZ_AOLN01000010.1"/>
</dbReference>
<dbReference type="PROSITE" id="PS50893">
    <property type="entry name" value="ABC_TRANSPORTER_2"/>
    <property type="match status" value="1"/>
</dbReference>
<dbReference type="FunFam" id="3.40.50.300:FF:000042">
    <property type="entry name" value="Maltose/maltodextrin ABC transporter, ATP-binding protein"/>
    <property type="match status" value="1"/>
</dbReference>
<dbReference type="PROSITE" id="PS00211">
    <property type="entry name" value="ABC_TRANSPORTER_1"/>
    <property type="match status" value="1"/>
</dbReference>
<evidence type="ECO:0000256" key="5">
    <source>
        <dbReference type="ARBA" id="ARBA00022840"/>
    </source>
</evidence>
<gene>
    <name evidence="16" type="ORF">C440_06452</name>
</gene>
<sequence>MTHIELETLTKHFGDVEAVKGIDLAVNDGEFLVLVGPSGCGKSTTLRMLAGLETITDGTLTIGDTVVNDLPPHKRNVAMVFQNYALYPHMTAAENMTFGLDSNGLFDRSGDDERVADVAETLGITDLLDRKPKALSGGERQRVAIGRALLREPDLFLLDEPLSNLDAKLRVEMRTELLELHRKLQTTTVYVTHDQTEAMTLGDRVAVLNDGEIEQVDSPQLLYDYPATRFVAEFIGSPAMNIIPVDVVGQDDRFAAQHDGFEVPLPPTDELEAIAGSPAHFGVRPEDISLAMSLPADTATFEAVVSVTEPLGEALLVHCEVGGVELKVKTEPRSAISPGDTIDLGVDTDRLHLFDEQGTAVYHSSPRAEKATSRGSATTVAEPEPVQSQSQQ</sequence>
<dbReference type="STRING" id="662479.C440_06452"/>
<dbReference type="GO" id="GO:0055052">
    <property type="term" value="C:ATP-binding cassette (ABC) transporter complex, substrate-binding subunit-containing"/>
    <property type="evidence" value="ECO:0007669"/>
    <property type="project" value="TreeGrafter"/>
</dbReference>
<dbReference type="EC" id="7.5.2.13" evidence="13"/>
<comment type="catalytic activity">
    <reaction evidence="8">
        <text>D-xylose(out) + ATP + H2O = D-xylose(in) + ADP + phosphate + H(+)</text>
        <dbReference type="Rhea" id="RHEA:29899"/>
        <dbReference type="ChEBI" id="CHEBI:15377"/>
        <dbReference type="ChEBI" id="CHEBI:15378"/>
        <dbReference type="ChEBI" id="CHEBI:30616"/>
        <dbReference type="ChEBI" id="CHEBI:43474"/>
        <dbReference type="ChEBI" id="CHEBI:53455"/>
        <dbReference type="ChEBI" id="CHEBI:456216"/>
        <dbReference type="EC" id="7.5.2.13"/>
    </reaction>
    <physiologicalReaction direction="left-to-right" evidence="8">
        <dbReference type="Rhea" id="RHEA:29900"/>
    </physiologicalReaction>
</comment>
<evidence type="ECO:0000313" key="17">
    <source>
        <dbReference type="Proteomes" id="UP000011550"/>
    </source>
</evidence>
<dbReference type="Pfam" id="PF00005">
    <property type="entry name" value="ABC_tran"/>
    <property type="match status" value="1"/>
</dbReference>
<feature type="domain" description="ABC transporter" evidence="15">
    <location>
        <begin position="4"/>
        <end position="235"/>
    </location>
</feature>
<evidence type="ECO:0000256" key="6">
    <source>
        <dbReference type="ARBA" id="ARBA00022967"/>
    </source>
</evidence>
<keyword evidence="5 16" id="KW-0067">ATP-binding</keyword>
<dbReference type="SUPFAM" id="SSF52540">
    <property type="entry name" value="P-loop containing nucleoside triphosphate hydrolases"/>
    <property type="match status" value="1"/>
</dbReference>
<dbReference type="GO" id="GO:0005524">
    <property type="term" value="F:ATP binding"/>
    <property type="evidence" value="ECO:0007669"/>
    <property type="project" value="UniProtKB-KW"/>
</dbReference>
<evidence type="ECO:0000256" key="1">
    <source>
        <dbReference type="ARBA" id="ARBA00004202"/>
    </source>
</evidence>
<dbReference type="InterPro" id="IPR047641">
    <property type="entry name" value="ABC_transpr_MalK/UgpC-like"/>
</dbReference>
<keyword evidence="7" id="KW-0472">Membrane</keyword>
<evidence type="ECO:0000256" key="9">
    <source>
        <dbReference type="ARBA" id="ARBA00051890"/>
    </source>
</evidence>
<dbReference type="SUPFAM" id="SSF50331">
    <property type="entry name" value="MOP-like"/>
    <property type="match status" value="1"/>
</dbReference>
<evidence type="ECO:0000256" key="3">
    <source>
        <dbReference type="ARBA" id="ARBA00022475"/>
    </source>
</evidence>
<keyword evidence="2" id="KW-0813">Transport</keyword>
<keyword evidence="17" id="KW-1185">Reference proteome</keyword>
<dbReference type="AlphaFoldDB" id="M0IKC3"/>
<evidence type="ECO:0000256" key="13">
    <source>
        <dbReference type="ARBA" id="ARBA00066315"/>
    </source>
</evidence>
<proteinExistence type="inferred from homology"/>
<evidence type="ECO:0000256" key="14">
    <source>
        <dbReference type="SAM" id="MobiDB-lite"/>
    </source>
</evidence>
<dbReference type="GO" id="GO:0008643">
    <property type="term" value="P:carbohydrate transport"/>
    <property type="evidence" value="ECO:0007669"/>
    <property type="project" value="InterPro"/>
</dbReference>
<evidence type="ECO:0000259" key="15">
    <source>
        <dbReference type="PROSITE" id="PS50893"/>
    </source>
</evidence>
<dbReference type="Gene3D" id="2.40.50.140">
    <property type="entry name" value="Nucleic acid-binding proteins"/>
    <property type="match status" value="1"/>
</dbReference>
<comment type="catalytic activity">
    <reaction evidence="9">
        <text>L-arabinose(out) + ATP + H2O = L-arabinose(in) + ADP + phosphate + H(+)</text>
        <dbReference type="Rhea" id="RHEA:30007"/>
        <dbReference type="ChEBI" id="CHEBI:15377"/>
        <dbReference type="ChEBI" id="CHEBI:15378"/>
        <dbReference type="ChEBI" id="CHEBI:17535"/>
        <dbReference type="ChEBI" id="CHEBI:30616"/>
        <dbReference type="ChEBI" id="CHEBI:43474"/>
        <dbReference type="ChEBI" id="CHEBI:456216"/>
        <dbReference type="EC" id="7.5.2.13"/>
    </reaction>
    <physiologicalReaction direction="left-to-right" evidence="9">
        <dbReference type="Rhea" id="RHEA:30008"/>
    </physiologicalReaction>
</comment>
<comment type="function">
    <text evidence="10">Part of the ABC transporter complex XacGHIJK involved in the uptake of xylose and arabinose. Responsible for energy coupling to the transport system.</text>
</comment>
<name>M0IKC3_9EURY</name>
<dbReference type="PANTHER" id="PTHR43875:SF15">
    <property type="entry name" value="TREHALOSE IMPORT ATP-BINDING PROTEIN SUGC"/>
    <property type="match status" value="1"/>
</dbReference>
<dbReference type="OrthoDB" id="18368at2157"/>
<comment type="similarity">
    <text evidence="11">Belongs to the ABC transporter superfamily. Carbohydrate uptake transporter-1 (CUT1) (TC 3.A.1.1) family.</text>
</comment>
<keyword evidence="6" id="KW-1278">Translocase</keyword>
<keyword evidence="4" id="KW-0547">Nucleotide-binding</keyword>
<dbReference type="PANTHER" id="PTHR43875">
    <property type="entry name" value="MALTODEXTRIN IMPORT ATP-BINDING PROTEIN MSMX"/>
    <property type="match status" value="1"/>
</dbReference>
<dbReference type="SMART" id="SM00382">
    <property type="entry name" value="AAA"/>
    <property type="match status" value="1"/>
</dbReference>
<evidence type="ECO:0000256" key="12">
    <source>
        <dbReference type="ARBA" id="ARBA00065962"/>
    </source>
</evidence>
<evidence type="ECO:0000256" key="11">
    <source>
        <dbReference type="ARBA" id="ARBA00061029"/>
    </source>
</evidence>
<dbReference type="InterPro" id="IPR012340">
    <property type="entry name" value="NA-bd_OB-fold"/>
</dbReference>
<dbReference type="InterPro" id="IPR027417">
    <property type="entry name" value="P-loop_NTPase"/>
</dbReference>
<organism evidence="16 17">
    <name type="scientific">Haloferax mucosum ATCC BAA-1512</name>
    <dbReference type="NCBI Taxonomy" id="662479"/>
    <lineage>
        <taxon>Archaea</taxon>
        <taxon>Methanobacteriati</taxon>
        <taxon>Methanobacteriota</taxon>
        <taxon>Stenosarchaea group</taxon>
        <taxon>Halobacteria</taxon>
        <taxon>Halobacteriales</taxon>
        <taxon>Haloferacaceae</taxon>
        <taxon>Haloferax</taxon>
    </lineage>
</organism>
<dbReference type="Pfam" id="PF08402">
    <property type="entry name" value="TOBE_2"/>
    <property type="match status" value="1"/>
</dbReference>
<evidence type="ECO:0000256" key="4">
    <source>
        <dbReference type="ARBA" id="ARBA00022741"/>
    </source>
</evidence>
<accession>M0IKC3</accession>
<protein>
    <recommendedName>
        <fullName evidence="13">ABC-type D-xylose/L-arabinose transporter</fullName>
        <ecNumber evidence="13">7.5.2.13</ecNumber>
    </recommendedName>
</protein>
<dbReference type="InterPro" id="IPR017871">
    <property type="entry name" value="ABC_transporter-like_CS"/>
</dbReference>
<dbReference type="Gene3D" id="2.40.50.100">
    <property type="match status" value="1"/>
</dbReference>
<dbReference type="NCBIfam" id="NF008653">
    <property type="entry name" value="PRK11650.1"/>
    <property type="match status" value="1"/>
</dbReference>
<dbReference type="InterPro" id="IPR013611">
    <property type="entry name" value="Transp-assoc_OB_typ2"/>
</dbReference>
<dbReference type="InterPro" id="IPR003439">
    <property type="entry name" value="ABC_transporter-like_ATP-bd"/>
</dbReference>
<evidence type="ECO:0000256" key="8">
    <source>
        <dbReference type="ARBA" id="ARBA00050355"/>
    </source>
</evidence>
<dbReference type="InterPro" id="IPR015855">
    <property type="entry name" value="ABC_transpr_MalK-like"/>
</dbReference>
<comment type="subunit">
    <text evidence="12">The complex is composed of two ATP-binding proteins (XacJ and XacK), two transmembrane proteins (XacH and XacI) and a solute-binding protein (XacG).</text>
</comment>
<evidence type="ECO:0000256" key="10">
    <source>
        <dbReference type="ARBA" id="ARBA00053454"/>
    </source>
</evidence>
<evidence type="ECO:0000313" key="16">
    <source>
        <dbReference type="EMBL" id="ELZ95909.1"/>
    </source>
</evidence>
<reference evidence="16 17" key="1">
    <citation type="journal article" date="2014" name="PLoS Genet.">
        <title>Phylogenetically driven sequencing of extremely halophilic archaea reveals strategies for static and dynamic osmo-response.</title>
        <authorList>
            <person name="Becker E.A."/>
            <person name="Seitzer P.M."/>
            <person name="Tritt A."/>
            <person name="Larsen D."/>
            <person name="Krusor M."/>
            <person name="Yao A.I."/>
            <person name="Wu D."/>
            <person name="Madern D."/>
            <person name="Eisen J.A."/>
            <person name="Darling A.E."/>
            <person name="Facciotti M.T."/>
        </authorList>
    </citation>
    <scope>NUCLEOTIDE SEQUENCE [LARGE SCALE GENOMIC DNA]</scope>
    <source>
        <strain evidence="16 17">ATCC BAA-1512</strain>
    </source>
</reference>
<dbReference type="CDD" id="cd03301">
    <property type="entry name" value="ABC_MalK_N"/>
    <property type="match status" value="1"/>
</dbReference>
<dbReference type="InterPro" id="IPR008995">
    <property type="entry name" value="Mo/tungstate-bd_C_term_dom"/>
</dbReference>
<dbReference type="GO" id="GO:0140359">
    <property type="term" value="F:ABC-type transporter activity"/>
    <property type="evidence" value="ECO:0007669"/>
    <property type="project" value="InterPro"/>
</dbReference>
<feature type="region of interest" description="Disordered" evidence="14">
    <location>
        <begin position="358"/>
        <end position="392"/>
    </location>
</feature>
<dbReference type="PATRIC" id="fig|662479.7.peg.1302"/>
<comment type="subcellular location">
    <subcellularLocation>
        <location evidence="1">Cell membrane</location>
        <topology evidence="1">Peripheral membrane protein</topology>
    </subcellularLocation>
</comment>
<dbReference type="Proteomes" id="UP000011550">
    <property type="component" value="Unassembled WGS sequence"/>
</dbReference>
<comment type="caution">
    <text evidence="16">The sequence shown here is derived from an EMBL/GenBank/DDBJ whole genome shotgun (WGS) entry which is preliminary data.</text>
</comment>
<dbReference type="InterPro" id="IPR003593">
    <property type="entry name" value="AAA+_ATPase"/>
</dbReference>
<keyword evidence="3" id="KW-1003">Cell membrane</keyword>
<dbReference type="Gene3D" id="3.40.50.300">
    <property type="entry name" value="P-loop containing nucleotide triphosphate hydrolases"/>
    <property type="match status" value="1"/>
</dbReference>
<evidence type="ECO:0000256" key="7">
    <source>
        <dbReference type="ARBA" id="ARBA00023136"/>
    </source>
</evidence>